<dbReference type="PRINTS" id="PR00420">
    <property type="entry name" value="RNGMNOXGNASE"/>
</dbReference>
<keyword evidence="4" id="KW-1185">Reference proteome</keyword>
<accession>A0A9X1NVK0</accession>
<keyword evidence="1" id="KW-0560">Oxidoreductase</keyword>
<dbReference type="InterPro" id="IPR036188">
    <property type="entry name" value="FAD/NAD-bd_sf"/>
</dbReference>
<dbReference type="GO" id="GO:0016491">
    <property type="term" value="F:oxidoreductase activity"/>
    <property type="evidence" value="ECO:0007669"/>
    <property type="project" value="UniProtKB-KW"/>
</dbReference>
<dbReference type="SUPFAM" id="SSF51905">
    <property type="entry name" value="FAD/NAD(P)-binding domain"/>
    <property type="match status" value="1"/>
</dbReference>
<gene>
    <name evidence="3" type="ORF">LRX75_16985</name>
</gene>
<sequence length="433" mass="45845">MADERARYKIGPNLWHATAPPAPQTEALRADVTADVAVIGGGFTGLSAALHLAEHGVKVVLIEARMIGFGGSGRNVGLVNAGMWTKPADLIASLGKAPGERLLHALGNGPALVFDLIDRHGISCEATRNGTLHMAVGAEGLADITDRQAQWAGFGAPVEVLDADHARQLTGAEGFAGGLLDRRAGTIQPLAYARGLAHAAVKAGVRLFTETPLTGATREGNRWVLKTPSGSVTAPKVVLATNAYGTLVDGMPWSAPTTELTILPYFQFATKPLSANVAATILPERQGCWDTGMVMTSFRMDQQNRLIFGSIGRLDALATGTHRAFAKRSLAALFPQLGEVDFEYWWDGRIGMTTNALPRLHTVAPDVLSVSGYNGRGIAPGTVFGRALAHHITGGAHAMPLDETPLTPDPLRTVKSAFYHVGAQAKHLIGRRF</sequence>
<dbReference type="Gene3D" id="3.30.9.10">
    <property type="entry name" value="D-Amino Acid Oxidase, subunit A, domain 2"/>
    <property type="match status" value="1"/>
</dbReference>
<dbReference type="Proteomes" id="UP001139089">
    <property type="component" value="Unassembled WGS sequence"/>
</dbReference>
<organism evidence="3 4">
    <name type="scientific">Rhizobium quercicola</name>
    <dbReference type="NCBI Taxonomy" id="2901226"/>
    <lineage>
        <taxon>Bacteria</taxon>
        <taxon>Pseudomonadati</taxon>
        <taxon>Pseudomonadota</taxon>
        <taxon>Alphaproteobacteria</taxon>
        <taxon>Hyphomicrobiales</taxon>
        <taxon>Rhizobiaceae</taxon>
        <taxon>Rhizobium/Agrobacterium group</taxon>
        <taxon>Rhizobium</taxon>
    </lineage>
</organism>
<comment type="caution">
    <text evidence="3">The sequence shown here is derived from an EMBL/GenBank/DDBJ whole genome shotgun (WGS) entry which is preliminary data.</text>
</comment>
<evidence type="ECO:0000313" key="4">
    <source>
        <dbReference type="Proteomes" id="UP001139089"/>
    </source>
</evidence>
<dbReference type="InterPro" id="IPR006076">
    <property type="entry name" value="FAD-dep_OxRdtase"/>
</dbReference>
<evidence type="ECO:0000259" key="2">
    <source>
        <dbReference type="Pfam" id="PF01266"/>
    </source>
</evidence>
<dbReference type="Gene3D" id="3.50.50.60">
    <property type="entry name" value="FAD/NAD(P)-binding domain"/>
    <property type="match status" value="1"/>
</dbReference>
<dbReference type="RefSeq" id="WP_231815883.1">
    <property type="nucleotide sequence ID" value="NZ_JAJOZR010000011.1"/>
</dbReference>
<dbReference type="PANTHER" id="PTHR13847">
    <property type="entry name" value="SARCOSINE DEHYDROGENASE-RELATED"/>
    <property type="match status" value="1"/>
</dbReference>
<feature type="domain" description="FAD dependent oxidoreductase" evidence="2">
    <location>
        <begin position="35"/>
        <end position="390"/>
    </location>
</feature>
<protein>
    <submittedName>
        <fullName evidence="3">FAD-binding oxidoreductase</fullName>
    </submittedName>
</protein>
<dbReference type="EMBL" id="JAJOZR010000011">
    <property type="protein sequence ID" value="MCD7110731.1"/>
    <property type="molecule type" value="Genomic_DNA"/>
</dbReference>
<dbReference type="PANTHER" id="PTHR13847:SF275">
    <property type="entry name" value="GAMMA-GLUTAMYLPUTRESCINE OXIDOREDUCTASE"/>
    <property type="match status" value="1"/>
</dbReference>
<dbReference type="Pfam" id="PF01266">
    <property type="entry name" value="DAO"/>
    <property type="match status" value="1"/>
</dbReference>
<dbReference type="AlphaFoldDB" id="A0A9X1NVK0"/>
<proteinExistence type="predicted"/>
<dbReference type="GO" id="GO:0005737">
    <property type="term" value="C:cytoplasm"/>
    <property type="evidence" value="ECO:0007669"/>
    <property type="project" value="TreeGrafter"/>
</dbReference>
<evidence type="ECO:0000313" key="3">
    <source>
        <dbReference type="EMBL" id="MCD7110731.1"/>
    </source>
</evidence>
<reference evidence="3" key="1">
    <citation type="submission" date="2021-12" db="EMBL/GenBank/DDBJ databases">
        <authorList>
            <person name="Li Y."/>
        </authorList>
    </citation>
    <scope>NUCLEOTIDE SEQUENCE</scope>
    <source>
        <strain evidence="3">DKSPLA3</strain>
    </source>
</reference>
<name>A0A9X1NVK0_9HYPH</name>
<evidence type="ECO:0000256" key="1">
    <source>
        <dbReference type="ARBA" id="ARBA00023002"/>
    </source>
</evidence>